<accession>A0A4Y9R2Q9</accession>
<dbReference type="GO" id="GO:0009252">
    <property type="term" value="P:peptidoglycan biosynthetic process"/>
    <property type="evidence" value="ECO:0007669"/>
    <property type="project" value="UniProtKB-UniRule"/>
</dbReference>
<dbReference type="EC" id="4.2.2.29" evidence="7"/>
<evidence type="ECO:0000256" key="2">
    <source>
        <dbReference type="ARBA" id="ARBA00022692"/>
    </source>
</evidence>
<evidence type="ECO:0000256" key="3">
    <source>
        <dbReference type="ARBA" id="ARBA00022989"/>
    </source>
</evidence>
<dbReference type="GO" id="GO:0005886">
    <property type="term" value="C:plasma membrane"/>
    <property type="evidence" value="ECO:0007669"/>
    <property type="project" value="UniProtKB-SubCell"/>
</dbReference>
<feature type="compositionally biased region" description="Pro residues" evidence="8">
    <location>
        <begin position="113"/>
        <end position="122"/>
    </location>
</feature>
<feature type="compositionally biased region" description="Basic and acidic residues" evidence="8">
    <location>
        <begin position="35"/>
        <end position="44"/>
    </location>
</feature>
<comment type="caution">
    <text evidence="9">The sequence shown here is derived from an EMBL/GenBank/DDBJ whole genome shotgun (WGS) entry which is preliminary data.</text>
</comment>
<dbReference type="CDD" id="cd08010">
    <property type="entry name" value="MltG_like"/>
    <property type="match status" value="1"/>
</dbReference>
<evidence type="ECO:0000256" key="7">
    <source>
        <dbReference type="HAMAP-Rule" id="MF_02065"/>
    </source>
</evidence>
<dbReference type="AlphaFoldDB" id="A0A4Y9R2Q9"/>
<reference evidence="9 10" key="1">
    <citation type="journal article" date="2018" name="J. Microbiol.">
        <title>Leifsonia flava sp. nov., a novel actinobacterium isolated from the rhizosphere of Aquilegia viridiflora.</title>
        <authorList>
            <person name="Cai Y."/>
            <person name="Tao W.Z."/>
            <person name="Ma Y.J."/>
            <person name="Cheng J."/>
            <person name="Zhang M.Y."/>
            <person name="Zhang Y.X."/>
        </authorList>
    </citation>
    <scope>NUCLEOTIDE SEQUENCE [LARGE SCALE GENOMIC DNA]</scope>
    <source>
        <strain evidence="9 10">SYP-B2174</strain>
    </source>
</reference>
<dbReference type="GO" id="GO:0008932">
    <property type="term" value="F:lytic endotransglycosylase activity"/>
    <property type="evidence" value="ECO:0007669"/>
    <property type="project" value="UniProtKB-UniRule"/>
</dbReference>
<comment type="similarity">
    <text evidence="7">Belongs to the transglycosylase MltG family.</text>
</comment>
<feature type="compositionally biased region" description="Low complexity" evidence="8">
    <location>
        <begin position="76"/>
        <end position="91"/>
    </location>
</feature>
<keyword evidence="1 7" id="KW-1003">Cell membrane</keyword>
<dbReference type="NCBIfam" id="TIGR00247">
    <property type="entry name" value="endolytic transglycosylase MltG"/>
    <property type="match status" value="1"/>
</dbReference>
<comment type="subcellular location">
    <subcellularLocation>
        <location evidence="7">Cell membrane</location>
        <topology evidence="7">Single-pass membrane protein</topology>
    </subcellularLocation>
</comment>
<dbReference type="InterPro" id="IPR003770">
    <property type="entry name" value="MLTG-like"/>
</dbReference>
<comment type="function">
    <text evidence="7">Functions as a peptidoglycan terminase that cleaves nascent peptidoglycan strands endolytically to terminate their elongation.</text>
</comment>
<dbReference type="PANTHER" id="PTHR30518">
    <property type="entry name" value="ENDOLYTIC MUREIN TRANSGLYCOSYLASE"/>
    <property type="match status" value="1"/>
</dbReference>
<feature type="region of interest" description="Disordered" evidence="8">
    <location>
        <begin position="1"/>
        <end position="153"/>
    </location>
</feature>
<feature type="compositionally biased region" description="Basic and acidic residues" evidence="8">
    <location>
        <begin position="141"/>
        <end position="153"/>
    </location>
</feature>
<dbReference type="Proteomes" id="UP000298127">
    <property type="component" value="Unassembled WGS sequence"/>
</dbReference>
<dbReference type="Pfam" id="PF02618">
    <property type="entry name" value="YceG"/>
    <property type="match status" value="1"/>
</dbReference>
<keyword evidence="10" id="KW-1185">Reference proteome</keyword>
<protein>
    <recommendedName>
        <fullName evidence="7">Endolytic murein transglycosylase</fullName>
        <ecNumber evidence="7">4.2.2.29</ecNumber>
    </recommendedName>
    <alternativeName>
        <fullName evidence="7">Peptidoglycan lytic transglycosylase</fullName>
    </alternativeName>
    <alternativeName>
        <fullName evidence="7">Peptidoglycan polymerization terminase</fullName>
    </alternativeName>
</protein>
<feature type="site" description="Important for catalytic activity" evidence="7">
    <location>
        <position position="378"/>
    </location>
</feature>
<keyword evidence="2 7" id="KW-0812">Transmembrane</keyword>
<keyword evidence="6 7" id="KW-0961">Cell wall biogenesis/degradation</keyword>
<organism evidence="9 10">
    <name type="scientific">Orlajensenia leifsoniae</name>
    <dbReference type="NCBI Taxonomy" id="2561933"/>
    <lineage>
        <taxon>Bacteria</taxon>
        <taxon>Bacillati</taxon>
        <taxon>Actinomycetota</taxon>
        <taxon>Actinomycetes</taxon>
        <taxon>Micrococcales</taxon>
        <taxon>Microbacteriaceae</taxon>
        <taxon>Orlajensenia</taxon>
    </lineage>
</organism>
<feature type="transmembrane region" description="Helical" evidence="7">
    <location>
        <begin position="158"/>
        <end position="180"/>
    </location>
</feature>
<gene>
    <name evidence="7 9" type="primary">mltG</name>
    <name evidence="9" type="ORF">E4M00_05500</name>
</gene>
<keyword evidence="4 7" id="KW-0472">Membrane</keyword>
<comment type="catalytic activity">
    <reaction evidence="7">
        <text>a peptidoglycan chain = a peptidoglycan chain with N-acetyl-1,6-anhydromuramyl-[peptide] at the reducing end + a peptidoglycan chain with N-acetylglucosamine at the non-reducing end.</text>
        <dbReference type="EC" id="4.2.2.29"/>
    </reaction>
</comment>
<dbReference type="GO" id="GO:0071555">
    <property type="term" value="P:cell wall organization"/>
    <property type="evidence" value="ECO:0007669"/>
    <property type="project" value="UniProtKB-KW"/>
</dbReference>
<evidence type="ECO:0000256" key="5">
    <source>
        <dbReference type="ARBA" id="ARBA00023239"/>
    </source>
</evidence>
<feature type="compositionally biased region" description="Low complexity" evidence="8">
    <location>
        <begin position="1"/>
        <end position="14"/>
    </location>
</feature>
<evidence type="ECO:0000313" key="10">
    <source>
        <dbReference type="Proteomes" id="UP000298127"/>
    </source>
</evidence>
<evidence type="ECO:0000256" key="4">
    <source>
        <dbReference type="ARBA" id="ARBA00023136"/>
    </source>
</evidence>
<dbReference type="Gene3D" id="3.30.1490.480">
    <property type="entry name" value="Endolytic murein transglycosylase"/>
    <property type="match status" value="1"/>
</dbReference>
<evidence type="ECO:0000256" key="8">
    <source>
        <dbReference type="SAM" id="MobiDB-lite"/>
    </source>
</evidence>
<evidence type="ECO:0000256" key="1">
    <source>
        <dbReference type="ARBA" id="ARBA00022475"/>
    </source>
</evidence>
<name>A0A4Y9R2Q9_9MICO</name>
<proteinExistence type="inferred from homology"/>
<dbReference type="HAMAP" id="MF_02065">
    <property type="entry name" value="MltG"/>
    <property type="match status" value="1"/>
</dbReference>
<keyword evidence="3 7" id="KW-1133">Transmembrane helix</keyword>
<evidence type="ECO:0000313" key="9">
    <source>
        <dbReference type="EMBL" id="TFV98951.1"/>
    </source>
</evidence>
<sequence>MRSTASAAPVSLPAPSSPPSKDPEDLSNDTPVPPDGDRGPRDDAQDPAAPSDGGLSWNDLLAGRTPAAGNPVSPDPAMQDPAVQVPAAQEPPAQPQSRREAREAAAVAAAAPEVPPTPPVQPTGPVALQPAGSSRSQRRSQRTEVYPEREKSGRGRGAAIGCLVIVLVLVGAAVGGWFALQGPIQSFIASTQPPADYKGDGTGDVNFVIKDGDIGADIAQNLHSEGITASFGAFYDLLLKQSPAPVFQPGAYAMHEKMSAASALTALEDPANRLENTVVIPEGTAAVDVYSLISEGTDLPLEDVEAAAKDVASFGLPAEAKTLEGFLFPATYTFDPGVTAPEVLTTMVERSFQALDEAGVAPDKRWDTIRLASLVQKEAGLRDDYYKVSRVFLNRLEQGWKLQSDATVAYGTGNTHVVTTTDAERADEGNLYNTYVYDGLPIGPISNPGDLAIDAALHPADGPWMFFVTWNLDTGETIFSETADEHDAAVAKWLAWMDEHPEYGG</sequence>
<evidence type="ECO:0000256" key="6">
    <source>
        <dbReference type="ARBA" id="ARBA00023316"/>
    </source>
</evidence>
<keyword evidence="5 7" id="KW-0456">Lyase</keyword>
<dbReference type="PANTHER" id="PTHR30518:SF2">
    <property type="entry name" value="ENDOLYTIC MUREIN TRANSGLYCOSYLASE"/>
    <property type="match status" value="1"/>
</dbReference>
<dbReference type="EMBL" id="SPQZ01000002">
    <property type="protein sequence ID" value="TFV98951.1"/>
    <property type="molecule type" value="Genomic_DNA"/>
</dbReference>